<proteinExistence type="inferred from homology"/>
<dbReference type="GO" id="GO:0003723">
    <property type="term" value="F:RNA binding"/>
    <property type="evidence" value="ECO:0007669"/>
    <property type="project" value="UniProtKB-KW"/>
</dbReference>
<evidence type="ECO:0000259" key="7">
    <source>
        <dbReference type="Pfam" id="PF01881"/>
    </source>
</evidence>
<gene>
    <name evidence="8" type="primary">cas6</name>
    <name evidence="8" type="ORF">ENI35_02535</name>
</gene>
<reference evidence="8" key="1">
    <citation type="journal article" date="2020" name="mSystems">
        <title>Genome- and Community-Level Interaction Insights into Carbon Utilization and Element Cycling Functions of Hydrothermarchaeota in Hydrothermal Sediment.</title>
        <authorList>
            <person name="Zhou Z."/>
            <person name="Liu Y."/>
            <person name="Xu W."/>
            <person name="Pan J."/>
            <person name="Luo Z.H."/>
            <person name="Li M."/>
        </authorList>
    </citation>
    <scope>NUCLEOTIDE SEQUENCE [LARGE SCALE GENOMIC DNA]</scope>
    <source>
        <strain evidence="8">HyVt-389</strain>
    </source>
</reference>
<dbReference type="AlphaFoldDB" id="A0A7C1W0U6"/>
<dbReference type="Gene3D" id="3.30.70.1900">
    <property type="match status" value="1"/>
</dbReference>
<dbReference type="GO" id="GO:0051607">
    <property type="term" value="P:defense response to virus"/>
    <property type="evidence" value="ECO:0007669"/>
    <property type="project" value="UniProtKB-KW"/>
</dbReference>
<dbReference type="InterPro" id="IPR010156">
    <property type="entry name" value="CRISPR-assoc_prot_Cas6"/>
</dbReference>
<feature type="active site" description="Proton acceptor" evidence="6">
    <location>
        <position position="28"/>
    </location>
</feature>
<comment type="similarity">
    <text evidence="1 4">Belongs to the CRISPR-associated protein Cas6/Cse3/CasE family.</text>
</comment>
<organism evidence="8">
    <name type="scientific">Desulfofervidus auxilii</name>
    <dbReference type="NCBI Taxonomy" id="1621989"/>
    <lineage>
        <taxon>Bacteria</taxon>
        <taxon>Pseudomonadati</taxon>
        <taxon>Thermodesulfobacteriota</taxon>
        <taxon>Candidatus Desulfofervidia</taxon>
        <taxon>Candidatus Desulfofervidales</taxon>
        <taxon>Candidatus Desulfofervidaceae</taxon>
        <taxon>Candidatus Desulfofervidus</taxon>
    </lineage>
</organism>
<feature type="domain" description="CRISPR associated protein Cas6 C-terminal" evidence="7">
    <location>
        <begin position="122"/>
        <end position="242"/>
    </location>
</feature>
<evidence type="ECO:0000256" key="6">
    <source>
        <dbReference type="PIRSR" id="PIRSR005054-50"/>
    </source>
</evidence>
<dbReference type="InterPro" id="IPR049435">
    <property type="entry name" value="Cas_Cas6_C"/>
</dbReference>
<dbReference type="Pfam" id="PF01881">
    <property type="entry name" value="Cas_Cas6_C"/>
    <property type="match status" value="1"/>
</dbReference>
<feature type="site" description="Transition state stabilizer" evidence="5">
    <location>
        <position position="52"/>
    </location>
</feature>
<feature type="active site" description="Proton donor" evidence="6">
    <location>
        <position position="40"/>
    </location>
</feature>
<dbReference type="PANTHER" id="PTHR36984:SF1">
    <property type="entry name" value="CRISPR-ASSOCIATED ENDORIBONUCLEASE CAS6 1"/>
    <property type="match status" value="1"/>
</dbReference>
<dbReference type="InterPro" id="IPR045747">
    <property type="entry name" value="CRISPR-assoc_prot_Cas6_N_sf"/>
</dbReference>
<dbReference type="Proteomes" id="UP000885738">
    <property type="component" value="Unassembled WGS sequence"/>
</dbReference>
<evidence type="ECO:0000256" key="1">
    <source>
        <dbReference type="ARBA" id="ARBA00005937"/>
    </source>
</evidence>
<dbReference type="PIRSF" id="PIRSF005054">
    <property type="entry name" value="PF1131"/>
    <property type="match status" value="1"/>
</dbReference>
<dbReference type="EMBL" id="DRIH01000081">
    <property type="protein sequence ID" value="HEC67678.1"/>
    <property type="molecule type" value="Genomic_DNA"/>
</dbReference>
<comment type="function">
    <text evidence="4">CRISPR (clustered regularly interspaced short palindromic repeat), is an adaptive immune system that provides protection against mobile genetic elements (viruses, transposable elements and conjugative plasmids). CRISPR clusters contain sequences complementary to antecedent mobile elements and target invading nucleic acids. CRISPR clusters are transcribed and processed into CRISPR RNA (crRNA).</text>
</comment>
<evidence type="ECO:0000256" key="2">
    <source>
        <dbReference type="ARBA" id="ARBA00022884"/>
    </source>
</evidence>
<dbReference type="Pfam" id="PF21350">
    <property type="entry name" value="Cas6_I-A"/>
    <property type="match status" value="1"/>
</dbReference>
<evidence type="ECO:0000256" key="4">
    <source>
        <dbReference type="PIRNR" id="PIRNR005054"/>
    </source>
</evidence>
<accession>A0A7C1W0U6</accession>
<dbReference type="Gene3D" id="3.30.70.1890">
    <property type="match status" value="1"/>
</dbReference>
<protein>
    <recommendedName>
        <fullName evidence="4">CRISPR-associated endoribonuclease</fullName>
    </recommendedName>
</protein>
<dbReference type="CDD" id="cd21140">
    <property type="entry name" value="Cas6_I-like"/>
    <property type="match status" value="1"/>
</dbReference>
<keyword evidence="3" id="KW-0051">Antiviral defense</keyword>
<dbReference type="PANTHER" id="PTHR36984">
    <property type="entry name" value="CRISPR-ASSOCIATED ENDORIBONUCLEASE CAS6 1"/>
    <property type="match status" value="1"/>
</dbReference>
<dbReference type="NCBIfam" id="TIGR01877">
    <property type="entry name" value="cas_cas6"/>
    <property type="match status" value="1"/>
</dbReference>
<sequence>MRIEINLSAETPLILPKSHNHLLQGFIYSLLDPLLRKRLHKEGYPYEKRRFKLFTFSRLLGKVKMFKEYFQFNPPLKLIISSPKDEILQSLAEGLLKSPKVILGKNTVYIDSINVAARSSFNHKVTIKMLSPVTIRSTLYGADGSKKSYYYSPFEKEFCRLIKENLRKKYKIVFNKNLGHDFEFSIKPKKVPPSCEKIIIYKGTVIKAWMGIYEIKGNPEVIVLSYDTGLGAKNSQGFGCWEKL</sequence>
<comment type="caution">
    <text evidence="8">The sequence shown here is derived from an EMBL/GenBank/DDBJ whole genome shotgun (WGS) entry which is preliminary data.</text>
</comment>
<keyword evidence="2" id="KW-0694">RNA-binding</keyword>
<evidence type="ECO:0000256" key="5">
    <source>
        <dbReference type="PIRSR" id="PIRSR005054-1"/>
    </source>
</evidence>
<evidence type="ECO:0000256" key="3">
    <source>
        <dbReference type="ARBA" id="ARBA00023118"/>
    </source>
</evidence>
<name>A0A7C1W0U6_DESA2</name>
<dbReference type="GO" id="GO:0016788">
    <property type="term" value="F:hydrolase activity, acting on ester bonds"/>
    <property type="evidence" value="ECO:0007669"/>
    <property type="project" value="InterPro"/>
</dbReference>
<evidence type="ECO:0000313" key="8">
    <source>
        <dbReference type="EMBL" id="HEC67678.1"/>
    </source>
</evidence>